<proteinExistence type="predicted"/>
<dbReference type="eggNOG" id="ENOG5033JNU">
    <property type="taxonomic scope" value="Bacteria"/>
</dbReference>
<comment type="caution">
    <text evidence="1">The sequence shown here is derived from an EMBL/GenBank/DDBJ whole genome shotgun (WGS) entry which is preliminary data.</text>
</comment>
<protein>
    <submittedName>
        <fullName evidence="1">Uncharacterized protein</fullName>
    </submittedName>
</protein>
<name>R7RQV7_9CLOT</name>
<evidence type="ECO:0000313" key="2">
    <source>
        <dbReference type="Proteomes" id="UP000014923"/>
    </source>
</evidence>
<sequence>MLNHAVYKKDKGYIYKDDVNKDELRQLEDLFNYDEINEYETYTYFKLNSGRYAFVKCFNIEEENIFHAIVFEKINTSPLQIINEGIFINEIEEIDNLKRELIGEFNNEIAEEFLKSRQDRSIRDIIYFFIKQKNINIVDYRKNHLSWISSIYYCLPSSCYKNITFTTNPYFKGEVKFYVLEQRYNENVCIFDYVWGSKPNLNITTPYIKFIDTGVFASKQIYRSYMNFMEYFEYEEVNEELNDSYNLFLLLNIPNLINDERALQSALKFLIKYAKVSERKYLIETYITSLDSLTNKINFDIAEEFYYFVFKDVEHKKGVYDTAVSIFYRSIFNILKEGQSLKNIIDLYNKVAELNKDKPYFYTYVLDKTFFKFIEDFISLDRAKVLGLYIAVFSALNSGLSFSQLKNIEGFKNTFDHGLNEEIMEYILEQTERDLDFTLSFLIEALDLCQASSVNELYRIYSEGDFEIKRNIYKRLLEEDKKEIAFTMYLRGLEKSEDVIKYFDEYKREILDYFMEYSKEYLGKIIIEYFRCLNREERFEEAKKLLFEYVLNASYILNKDAATKIIESFELGITLENYLEYKDLIDKVRAIKIKNEIKTNIDMSFIDVIYVIDDFKYGDFKDLIEEIKYILKEYDIQTNIKHRNIILYKVGKHLTNLEYHKEMFDLFYDEDDLITYFEFIKINKNEENYKDILTSFIAYYLYYIEPKYRLLNKQDKNTEIEEAIINELTTFKKKDLEYFDAKIKEIFENLNLSIPIKWSIILNNTKERMTLKYKIINLFKG</sequence>
<dbReference type="HOGENOM" id="CLU_358594_0_0_9"/>
<reference evidence="1" key="1">
    <citation type="submission" date="2013-03" db="EMBL/GenBank/DDBJ databases">
        <title>Draft genome sequence of the hydrogen-ethanol-producing anaerobic alkalithermophilic Caloramator celere.</title>
        <authorList>
            <person name="Ciranna A."/>
            <person name="Larjo A."/>
            <person name="Kivisto A."/>
            <person name="Santala V."/>
            <person name="Roos C."/>
            <person name="Karp M."/>
        </authorList>
    </citation>
    <scope>NUCLEOTIDE SEQUENCE [LARGE SCALE GENOMIC DNA]</scope>
    <source>
        <strain evidence="1">DSM 8682</strain>
    </source>
</reference>
<gene>
    <name evidence="1" type="ORF">TCEL_01554</name>
</gene>
<organism evidence="1 2">
    <name type="scientific">Thermobrachium celere DSM 8682</name>
    <dbReference type="NCBI Taxonomy" id="941824"/>
    <lineage>
        <taxon>Bacteria</taxon>
        <taxon>Bacillati</taxon>
        <taxon>Bacillota</taxon>
        <taxon>Clostridia</taxon>
        <taxon>Eubacteriales</taxon>
        <taxon>Clostridiaceae</taxon>
        <taxon>Thermobrachium</taxon>
    </lineage>
</organism>
<accession>R7RQV7</accession>
<dbReference type="AlphaFoldDB" id="R7RQV7"/>
<dbReference type="RefSeq" id="WP_018660977.1">
    <property type="nucleotide sequence ID" value="NZ_HF952018.1"/>
</dbReference>
<dbReference type="EMBL" id="CAVN010000088">
    <property type="protein sequence ID" value="CDF57640.1"/>
    <property type="molecule type" value="Genomic_DNA"/>
</dbReference>
<dbReference type="Proteomes" id="UP000014923">
    <property type="component" value="Unassembled WGS sequence"/>
</dbReference>
<keyword evidence="2" id="KW-1185">Reference proteome</keyword>
<evidence type="ECO:0000313" key="1">
    <source>
        <dbReference type="EMBL" id="CDF57640.1"/>
    </source>
</evidence>
<dbReference type="OrthoDB" id="1947307at2"/>